<feature type="coiled-coil region" evidence="1">
    <location>
        <begin position="489"/>
        <end position="546"/>
    </location>
</feature>
<dbReference type="EMBL" id="CAXDID020000001">
    <property type="protein sequence ID" value="CAL5970366.1"/>
    <property type="molecule type" value="Genomic_DNA"/>
</dbReference>
<evidence type="ECO:0000256" key="1">
    <source>
        <dbReference type="SAM" id="Coils"/>
    </source>
</evidence>
<keyword evidence="1" id="KW-0175">Coiled coil</keyword>
<comment type="caution">
    <text evidence="2">The sequence shown here is derived from an EMBL/GenBank/DDBJ whole genome shotgun (WGS) entry which is preliminary data.</text>
</comment>
<evidence type="ECO:0000313" key="2">
    <source>
        <dbReference type="EMBL" id="CAL5970366.1"/>
    </source>
</evidence>
<accession>A0ABP1GDZ5</accession>
<feature type="coiled-coil region" evidence="1">
    <location>
        <begin position="590"/>
        <end position="624"/>
    </location>
</feature>
<evidence type="ECO:0000313" key="3">
    <source>
        <dbReference type="Proteomes" id="UP001642409"/>
    </source>
</evidence>
<proteinExistence type="predicted"/>
<organism evidence="2 3">
    <name type="scientific">Hexamita inflata</name>
    <dbReference type="NCBI Taxonomy" id="28002"/>
    <lineage>
        <taxon>Eukaryota</taxon>
        <taxon>Metamonada</taxon>
        <taxon>Diplomonadida</taxon>
        <taxon>Hexamitidae</taxon>
        <taxon>Hexamitinae</taxon>
        <taxon>Hexamita</taxon>
    </lineage>
</organism>
<feature type="coiled-coil region" evidence="1">
    <location>
        <begin position="157"/>
        <end position="229"/>
    </location>
</feature>
<reference evidence="2 3" key="1">
    <citation type="submission" date="2024-07" db="EMBL/GenBank/DDBJ databases">
        <authorList>
            <person name="Akdeniz Z."/>
        </authorList>
    </citation>
    <scope>NUCLEOTIDE SEQUENCE [LARGE SCALE GENOMIC DNA]</scope>
</reference>
<gene>
    <name evidence="2" type="ORF">HINF_LOCUS306</name>
</gene>
<sequence length="655" mass="76527">MQAELSYERIQQVIEIVQANPQIDIVQSLQVGSNEQLVNKSQKFQTTELQKIQIDSNITDERFDEIIKLINNIIKDTQHLKLSNKLQMLYSFLYPDDTSLKIEGNSQQTIITDPLYIALFLSIIQSQEQSEKQQQQNSQVNTVKQQLNNTSQINADIKVMNETIQLLQQQLLSQQEESKAEITKLNETIQSLQSNTTVNEQAESITHQLQKIKIEKSDLEQKAHKLSQQLQYSLYETSNLQLDIGQKQNEISALHKQLEIRNEKIDRQLLLINDHQKLLDQKDKEKQHLQNTVLYLQSNQADQRAELIDKICQRDTLVLKANEQIKELQSKITQLVEEDKTKSAEYKRDLYVLQEQNKKSLISQNVEFTAQLNQNLQKISALTKENSDLSVQLMEVQNQCKYAQFEVKQKVEQIALIKTNFEQEFTSLKNLNSFQQEQLTKMDSKQFVNKSFQEVEQLDSLQKRNKEILALKLINEQTNKQIDLKNSQIQQFITSRAKHENEIRNLQEEIKQLKHIYGEAQKFDGQKTMQQQIDDLQSQLDHEKQAHQVTISKFKHTQEQLTIREKMLLESQVLLKQMDEKMPNEKIIENQQMNKQMVQKEHLIRALKKQVEDLELEVGFLSSINRGEQMQHKRPTVKSILSAGNNSVGNLSRYK</sequence>
<name>A0ABP1GDZ5_9EUKA</name>
<protein>
    <submittedName>
        <fullName evidence="2">Uncharacterized protein</fullName>
    </submittedName>
</protein>
<dbReference type="Proteomes" id="UP001642409">
    <property type="component" value="Unassembled WGS sequence"/>
</dbReference>
<keyword evidence="3" id="KW-1185">Reference proteome</keyword>